<dbReference type="AlphaFoldDB" id="A0A6B0VKK2"/>
<proteinExistence type="predicted"/>
<dbReference type="Proteomes" id="UP000434101">
    <property type="component" value="Unassembled WGS sequence"/>
</dbReference>
<dbReference type="EMBL" id="WUYX01000027">
    <property type="protein sequence ID" value="MXV62084.1"/>
    <property type="molecule type" value="Genomic_DNA"/>
</dbReference>
<evidence type="ECO:0000313" key="1">
    <source>
        <dbReference type="EMBL" id="MXV62084.1"/>
    </source>
</evidence>
<sequence length="220" mass="24405">MTLQPGANRQDVRYESGHIGKTFWFPRQIPDQIEVETTGTASASTSHTALQTSPGDPGDYAALRHYRPTFSMDANICVIDFVGSQSGVSFQEDDQEVFHDMYVGALDISDPTDSHSYGINLTTGEVIEAGEVSHTLDASHIDSGNRRRAWNARIEMNFDEGRFRASYKHDGVFDSYATGTGNTDLWNARDNLFGLMTVEDGHHPDFRLAGARQSIIPTRE</sequence>
<gene>
    <name evidence="1" type="ORF">GS429_08420</name>
</gene>
<comment type="caution">
    <text evidence="1">The sequence shown here is derived from an EMBL/GenBank/DDBJ whole genome shotgun (WGS) entry which is preliminary data.</text>
</comment>
<organism evidence="1 2">
    <name type="scientific">Natronorubrum halalkaliphilum</name>
    <dbReference type="NCBI Taxonomy" id="2691917"/>
    <lineage>
        <taxon>Archaea</taxon>
        <taxon>Methanobacteriati</taxon>
        <taxon>Methanobacteriota</taxon>
        <taxon>Stenosarchaea group</taxon>
        <taxon>Halobacteria</taxon>
        <taxon>Halobacteriales</taxon>
        <taxon>Natrialbaceae</taxon>
        <taxon>Natronorubrum</taxon>
    </lineage>
</organism>
<keyword evidence="2" id="KW-1185">Reference proteome</keyword>
<reference evidence="1 2" key="1">
    <citation type="submission" date="2020-01" db="EMBL/GenBank/DDBJ databases">
        <title>Natronorubrum sp. JWXQ-INN 674 isolated from Inner Mongolia Autonomous Region of China.</title>
        <authorList>
            <person name="Xue Q."/>
        </authorList>
    </citation>
    <scope>NUCLEOTIDE SEQUENCE [LARGE SCALE GENOMIC DNA]</scope>
    <source>
        <strain evidence="1 2">JWXQ-INN-674</strain>
    </source>
</reference>
<accession>A0A6B0VKK2</accession>
<name>A0A6B0VKK2_9EURY</name>
<dbReference type="RefSeq" id="WP_160064519.1">
    <property type="nucleotide sequence ID" value="NZ_WUYX01000027.1"/>
</dbReference>
<evidence type="ECO:0000313" key="2">
    <source>
        <dbReference type="Proteomes" id="UP000434101"/>
    </source>
</evidence>
<protein>
    <submittedName>
        <fullName evidence="1">Uncharacterized protein</fullName>
    </submittedName>
</protein>